<comment type="similarity">
    <text evidence="9 11">Belongs to the TonB-dependent receptor family.</text>
</comment>
<keyword evidence="2 9" id="KW-0813">Transport</keyword>
<dbReference type="Pfam" id="PF07715">
    <property type="entry name" value="Plug"/>
    <property type="match status" value="1"/>
</dbReference>
<comment type="subcellular location">
    <subcellularLocation>
        <location evidence="1 9">Cell outer membrane</location>
        <topology evidence="1 9">Multi-pass membrane protein</topology>
    </subcellularLocation>
</comment>
<keyword evidence="15" id="KW-0675">Receptor</keyword>
<keyword evidence="3 9" id="KW-1134">Transmembrane beta strand</keyword>
<keyword evidence="8 9" id="KW-0998">Cell outer membrane</keyword>
<proteinExistence type="inferred from homology"/>
<dbReference type="Gene3D" id="2.170.130.10">
    <property type="entry name" value="TonB-dependent receptor, plug domain"/>
    <property type="match status" value="1"/>
</dbReference>
<keyword evidence="6 10" id="KW-0798">TonB box</keyword>
<accession>A0ABW3C393</accession>
<dbReference type="InterPro" id="IPR012910">
    <property type="entry name" value="Plug_dom"/>
</dbReference>
<evidence type="ECO:0000256" key="3">
    <source>
        <dbReference type="ARBA" id="ARBA00022452"/>
    </source>
</evidence>
<evidence type="ECO:0000256" key="5">
    <source>
        <dbReference type="ARBA" id="ARBA00022729"/>
    </source>
</evidence>
<evidence type="ECO:0000259" key="13">
    <source>
        <dbReference type="Pfam" id="PF00593"/>
    </source>
</evidence>
<evidence type="ECO:0000313" key="16">
    <source>
        <dbReference type="Proteomes" id="UP001597124"/>
    </source>
</evidence>
<comment type="caution">
    <text evidence="15">The sequence shown here is derived from an EMBL/GenBank/DDBJ whole genome shotgun (WGS) entry which is preliminary data.</text>
</comment>
<dbReference type="Pfam" id="PF00593">
    <property type="entry name" value="TonB_dep_Rec_b-barrel"/>
    <property type="match status" value="1"/>
</dbReference>
<evidence type="ECO:0000256" key="2">
    <source>
        <dbReference type="ARBA" id="ARBA00022448"/>
    </source>
</evidence>
<feature type="signal peptide" evidence="12">
    <location>
        <begin position="1"/>
        <end position="41"/>
    </location>
</feature>
<dbReference type="PANTHER" id="PTHR47234:SF3">
    <property type="entry name" value="SECRETIN_TONB SHORT N-TERMINAL DOMAIN-CONTAINING PROTEIN"/>
    <property type="match status" value="1"/>
</dbReference>
<organism evidence="15 16">
    <name type="scientific">Sphingosinicella xenopeptidilytica</name>
    <dbReference type="NCBI Taxonomy" id="364098"/>
    <lineage>
        <taxon>Bacteria</taxon>
        <taxon>Pseudomonadati</taxon>
        <taxon>Pseudomonadota</taxon>
        <taxon>Alphaproteobacteria</taxon>
        <taxon>Sphingomonadales</taxon>
        <taxon>Sphingosinicellaceae</taxon>
        <taxon>Sphingosinicella</taxon>
    </lineage>
</organism>
<evidence type="ECO:0000256" key="10">
    <source>
        <dbReference type="PROSITE-ProRule" id="PRU10143"/>
    </source>
</evidence>
<dbReference type="InterPro" id="IPR039426">
    <property type="entry name" value="TonB-dep_rcpt-like"/>
</dbReference>
<evidence type="ECO:0000313" key="15">
    <source>
        <dbReference type="EMBL" id="MFD0848906.1"/>
    </source>
</evidence>
<dbReference type="Gene3D" id="2.40.170.20">
    <property type="entry name" value="TonB-dependent receptor, beta-barrel domain"/>
    <property type="match status" value="1"/>
</dbReference>
<dbReference type="SUPFAM" id="SSF56935">
    <property type="entry name" value="Porins"/>
    <property type="match status" value="1"/>
</dbReference>
<protein>
    <submittedName>
        <fullName evidence="15">TonB-dependent receptor plug domain-containing protein</fullName>
    </submittedName>
</protein>
<feature type="domain" description="TonB-dependent receptor-like beta-barrel" evidence="13">
    <location>
        <begin position="397"/>
        <end position="832"/>
    </location>
</feature>
<feature type="chain" id="PRO_5047069141" evidence="12">
    <location>
        <begin position="42"/>
        <end position="871"/>
    </location>
</feature>
<dbReference type="InterPro" id="IPR037066">
    <property type="entry name" value="Plug_dom_sf"/>
</dbReference>
<evidence type="ECO:0000256" key="9">
    <source>
        <dbReference type="PROSITE-ProRule" id="PRU01360"/>
    </source>
</evidence>
<dbReference type="EMBL" id="JBHTIK010000005">
    <property type="protein sequence ID" value="MFD0848906.1"/>
    <property type="molecule type" value="Genomic_DNA"/>
</dbReference>
<gene>
    <name evidence="15" type="ORF">ACFQ00_11270</name>
</gene>
<dbReference type="RefSeq" id="WP_381490490.1">
    <property type="nucleotide sequence ID" value="NZ_JBHTIK010000005.1"/>
</dbReference>
<evidence type="ECO:0000259" key="14">
    <source>
        <dbReference type="Pfam" id="PF07715"/>
    </source>
</evidence>
<dbReference type="InterPro" id="IPR010916">
    <property type="entry name" value="TonB_box_CS"/>
</dbReference>
<evidence type="ECO:0000256" key="12">
    <source>
        <dbReference type="SAM" id="SignalP"/>
    </source>
</evidence>
<evidence type="ECO:0000256" key="1">
    <source>
        <dbReference type="ARBA" id="ARBA00004571"/>
    </source>
</evidence>
<keyword evidence="5 12" id="KW-0732">Signal</keyword>
<feature type="short sequence motif" description="TonB box" evidence="10">
    <location>
        <begin position="51"/>
        <end position="57"/>
    </location>
</feature>
<evidence type="ECO:0000256" key="4">
    <source>
        <dbReference type="ARBA" id="ARBA00022692"/>
    </source>
</evidence>
<dbReference type="InterPro" id="IPR000531">
    <property type="entry name" value="Beta-barrel_TonB"/>
</dbReference>
<evidence type="ECO:0000256" key="7">
    <source>
        <dbReference type="ARBA" id="ARBA00023136"/>
    </source>
</evidence>
<dbReference type="PROSITE" id="PS52016">
    <property type="entry name" value="TONB_DEPENDENT_REC_3"/>
    <property type="match status" value="1"/>
</dbReference>
<keyword evidence="4 9" id="KW-0812">Transmembrane</keyword>
<sequence>MVSYHNSRSAARSQKSYSYATVSALLVATTCLSTLPTTAFAQAEDPAAEETIIVTGSRREARSVADLPAPVDIFSAEDLSRQGSPDVANLLRQIVPSLNVNDNTISGTASGIRPVTLRGLSPDHTLVLVNGKRQHRASDIPTFSGGISDGAQGPDMASIPAIALKQVQVLRDGAAAQYGSDAIAGVVNFIMSDAPEGGTIQAKIGSTYKGDGDSYQVAATWGTRLGENGFVRFSGEYSDTDMTTRAVQRGDAQALIDAGFEDVPTPATRFGSPAFKDDIKTFVNMAVENGLGGEFYAFGGYAQRTVYNDFFYRNAADRQGVFTDGAGNYLVGDMTPDDGVTCDGGIDFGGTGIVNDPIGVNDPDALARLAAASANPNCFVAQNVHPGGYTPLFGNKIKDIYGSLGMRGDITDKLSYDVSFGAGRHSMHIFVGNSLNPSLGTGSPVDFKNNGKRHQSEMVFNADLNYAADVGFHSPLNIAGGVQWHREQFEVIAGDPETYLAGVLATQGFLVGEESYPGYSPAIAGTFSRRNISAYLDLEANVTEALVLGTAVRFEDFSDFGSKVTYKLSGLYNITEDFGIRGTYATGFHAPTPGQQNYSGLTTELTTDGRLIQSGIIPATNPAAVAVGGKPLKPETSKSFSLGFVYDAGWLSLTVDYFNIKMKDRLTQSASYALTDEQKAALVAAGYLSAVDLGSVRFFTNDFSSKTQGVDVVATMPLDFIPGGKTNFSLAGNWTETKVTSFDPTDPDELLSVTRVLQLEKNLPRYRGNASITHTADNWRALARVNYYGKYTEMHVNSGGLRIDAGSEITFDAELGYNITPAIELSVGAQNLLNNNPDINPYRFILGSKYPTTSPMGVNGGTYYARVQFQF</sequence>
<dbReference type="InterPro" id="IPR036942">
    <property type="entry name" value="Beta-barrel_TonB_sf"/>
</dbReference>
<dbReference type="CDD" id="cd01347">
    <property type="entry name" value="ligand_gated_channel"/>
    <property type="match status" value="1"/>
</dbReference>
<reference evidence="16" key="1">
    <citation type="journal article" date="2019" name="Int. J. Syst. Evol. Microbiol.">
        <title>The Global Catalogue of Microorganisms (GCM) 10K type strain sequencing project: providing services to taxonomists for standard genome sequencing and annotation.</title>
        <authorList>
            <consortium name="The Broad Institute Genomics Platform"/>
            <consortium name="The Broad Institute Genome Sequencing Center for Infectious Disease"/>
            <person name="Wu L."/>
            <person name="Ma J."/>
        </authorList>
    </citation>
    <scope>NUCLEOTIDE SEQUENCE [LARGE SCALE GENOMIC DNA]</scope>
    <source>
        <strain evidence="16">CCUG 52537</strain>
    </source>
</reference>
<evidence type="ECO:0000256" key="6">
    <source>
        <dbReference type="ARBA" id="ARBA00023077"/>
    </source>
</evidence>
<keyword evidence="7 9" id="KW-0472">Membrane</keyword>
<keyword evidence="16" id="KW-1185">Reference proteome</keyword>
<dbReference type="Proteomes" id="UP001597124">
    <property type="component" value="Unassembled WGS sequence"/>
</dbReference>
<dbReference type="PROSITE" id="PS00430">
    <property type="entry name" value="TONB_DEPENDENT_REC_1"/>
    <property type="match status" value="1"/>
</dbReference>
<evidence type="ECO:0000256" key="11">
    <source>
        <dbReference type="RuleBase" id="RU003357"/>
    </source>
</evidence>
<name>A0ABW3C393_SPHXN</name>
<evidence type="ECO:0000256" key="8">
    <source>
        <dbReference type="ARBA" id="ARBA00023237"/>
    </source>
</evidence>
<dbReference type="PANTHER" id="PTHR47234">
    <property type="match status" value="1"/>
</dbReference>
<feature type="domain" description="TonB-dependent receptor plug" evidence="14">
    <location>
        <begin position="64"/>
        <end position="186"/>
    </location>
</feature>